<feature type="domain" description="TF-B3" evidence="7">
    <location>
        <begin position="4"/>
        <end position="97"/>
    </location>
</feature>
<dbReference type="GO" id="GO:0003677">
    <property type="term" value="F:DNA binding"/>
    <property type="evidence" value="ECO:0007669"/>
    <property type="project" value="UniProtKB-KW"/>
</dbReference>
<evidence type="ECO:0000256" key="4">
    <source>
        <dbReference type="ARBA" id="ARBA00023163"/>
    </source>
</evidence>
<dbReference type="PANTHER" id="PTHR31920:SF37">
    <property type="entry name" value="B3 DOMAIN-CONTAINING TRANSCRIPTION FACTOR VRN1"/>
    <property type="match status" value="1"/>
</dbReference>
<evidence type="ECO:0000256" key="2">
    <source>
        <dbReference type="ARBA" id="ARBA00023015"/>
    </source>
</evidence>
<dbReference type="AlphaFoldDB" id="A0AA41SKC5"/>
<organism evidence="8 9">
    <name type="scientific">Papaver nudicaule</name>
    <name type="common">Iceland poppy</name>
    <dbReference type="NCBI Taxonomy" id="74823"/>
    <lineage>
        <taxon>Eukaryota</taxon>
        <taxon>Viridiplantae</taxon>
        <taxon>Streptophyta</taxon>
        <taxon>Embryophyta</taxon>
        <taxon>Tracheophyta</taxon>
        <taxon>Spermatophyta</taxon>
        <taxon>Magnoliopsida</taxon>
        <taxon>Ranunculales</taxon>
        <taxon>Papaveraceae</taxon>
        <taxon>Papaveroideae</taxon>
        <taxon>Papaver</taxon>
    </lineage>
</organism>
<comment type="subcellular location">
    <subcellularLocation>
        <location evidence="1">Nucleus</location>
    </subcellularLocation>
</comment>
<feature type="compositionally biased region" description="Polar residues" evidence="6">
    <location>
        <begin position="150"/>
        <end position="162"/>
    </location>
</feature>
<protein>
    <recommendedName>
        <fullName evidence="7">TF-B3 domain-containing protein</fullName>
    </recommendedName>
</protein>
<dbReference type="InterPro" id="IPR050655">
    <property type="entry name" value="Plant_B3_domain"/>
</dbReference>
<dbReference type="InterPro" id="IPR015300">
    <property type="entry name" value="DNA-bd_pseudobarrel_sf"/>
</dbReference>
<evidence type="ECO:0000256" key="5">
    <source>
        <dbReference type="ARBA" id="ARBA00023242"/>
    </source>
</evidence>
<evidence type="ECO:0000313" key="9">
    <source>
        <dbReference type="Proteomes" id="UP001177140"/>
    </source>
</evidence>
<evidence type="ECO:0000256" key="1">
    <source>
        <dbReference type="ARBA" id="ARBA00004123"/>
    </source>
</evidence>
<keyword evidence="4" id="KW-0804">Transcription</keyword>
<dbReference type="PROSITE" id="PS50863">
    <property type="entry name" value="B3"/>
    <property type="match status" value="2"/>
</dbReference>
<feature type="region of interest" description="Disordered" evidence="6">
    <location>
        <begin position="146"/>
        <end position="169"/>
    </location>
</feature>
<accession>A0AA41SKC5</accession>
<comment type="caution">
    <text evidence="8">The sequence shown here is derived from an EMBL/GenBank/DDBJ whole genome shotgun (WGS) entry which is preliminary data.</text>
</comment>
<dbReference type="InterPro" id="IPR003340">
    <property type="entry name" value="B3_DNA-bd"/>
</dbReference>
<name>A0AA41SKC5_PAPNU</name>
<dbReference type="Proteomes" id="UP001177140">
    <property type="component" value="Unassembled WGS sequence"/>
</dbReference>
<keyword evidence="9" id="KW-1185">Reference proteome</keyword>
<keyword evidence="5" id="KW-0539">Nucleus</keyword>
<evidence type="ECO:0000256" key="3">
    <source>
        <dbReference type="ARBA" id="ARBA00023125"/>
    </source>
</evidence>
<gene>
    <name evidence="8" type="ORF">MKW94_003142</name>
</gene>
<evidence type="ECO:0000256" key="6">
    <source>
        <dbReference type="SAM" id="MobiDB-lite"/>
    </source>
</evidence>
<dbReference type="Gene3D" id="2.40.330.10">
    <property type="entry name" value="DNA-binding pseudobarrel domain"/>
    <property type="match status" value="2"/>
</dbReference>
<keyword evidence="2" id="KW-0805">Transcription regulation</keyword>
<dbReference type="SMART" id="SM01019">
    <property type="entry name" value="B3"/>
    <property type="match status" value="2"/>
</dbReference>
<evidence type="ECO:0000313" key="8">
    <source>
        <dbReference type="EMBL" id="MCL7036390.1"/>
    </source>
</evidence>
<dbReference type="GO" id="GO:0005634">
    <property type="term" value="C:nucleus"/>
    <property type="evidence" value="ECO:0007669"/>
    <property type="project" value="UniProtKB-SubCell"/>
</dbReference>
<dbReference type="CDD" id="cd10017">
    <property type="entry name" value="B3_DNA"/>
    <property type="match status" value="2"/>
</dbReference>
<evidence type="ECO:0000259" key="7">
    <source>
        <dbReference type="PROSITE" id="PS50863"/>
    </source>
</evidence>
<dbReference type="EMBL" id="JAJJMA010167332">
    <property type="protein sequence ID" value="MCL7036390.1"/>
    <property type="molecule type" value="Genomic_DNA"/>
</dbReference>
<feature type="domain" description="TF-B3" evidence="7">
    <location>
        <begin position="199"/>
        <end position="280"/>
    </location>
</feature>
<dbReference type="Pfam" id="PF02362">
    <property type="entry name" value="B3"/>
    <property type="match status" value="2"/>
</dbReference>
<keyword evidence="3" id="KW-0238">DNA-binding</keyword>
<proteinExistence type="predicted"/>
<feature type="region of interest" description="Disordered" evidence="6">
    <location>
        <begin position="109"/>
        <end position="132"/>
    </location>
</feature>
<feature type="compositionally biased region" description="Basic and acidic residues" evidence="6">
    <location>
        <begin position="119"/>
        <end position="132"/>
    </location>
</feature>
<dbReference type="PANTHER" id="PTHR31920">
    <property type="entry name" value="B3 DOMAIN-CONTAINING"/>
    <property type="match status" value="1"/>
</dbReference>
<reference evidence="8" key="1">
    <citation type="submission" date="2022-03" db="EMBL/GenBank/DDBJ databases">
        <title>A functionally conserved STORR gene fusion in Papaver species that diverged 16.8 million years ago.</title>
        <authorList>
            <person name="Catania T."/>
        </authorList>
    </citation>
    <scope>NUCLEOTIDE SEQUENCE</scope>
    <source>
        <strain evidence="8">S-191538</strain>
    </source>
</reference>
<dbReference type="SUPFAM" id="SSF101936">
    <property type="entry name" value="DNA-binding pseudobarrel domain"/>
    <property type="match status" value="2"/>
</dbReference>
<sequence>MSSHFFQIIHDYIVKDRRLGLPKQFVTRFGEQLGKAGLIEDPMGKIWPVELKKAKGEIYFHTGWQEFMEYYSISVGHFLIFRHEGDSHFHVSICDMTACEIDYPCHREDVDESDPEEVSLERTPDETDHSMEDMDVPFQCATRSAHTKANRNGPTCGANPTSHEPKKRSYVKCQEPNSRHCAASKRRFEDDKKARCSNVPSGFAVDFLTKRGDNVLTLKDSTGKQWYVGYKVSSENKASLYRGWYEFAVLENHLKVDDACVFELVDIDNLAMKVNIIRASPDVV</sequence>